<sequence>MEADCLYDMTVTHVRHRPVRHALRYRIFMTLLDLDRLTDTARQCRLFSVGRFNLLGLNPADHGTGPGIDTPAALKRWVQGLATAEGVDLAGGRVILCCMPRVLGYAFNPISLYFCTDAANTLRVVAYEVHNTFGQRHVYLADVARGDMRPGPMRHHAPKRFHVSPFMPMEMGYRFTLARPGRRFALSIRGEAAEDGTAVIDAVMTGERRPLSDAQILRAVARMPLLGIKVVAAIHWEALKLWRKKLRFHRAPPPPSNVVTMGS</sequence>
<dbReference type="Proteomes" id="UP000032679">
    <property type="component" value="Unassembled WGS sequence"/>
</dbReference>
<proteinExistence type="predicted"/>
<comment type="caution">
    <text evidence="1">The sequence shown here is derived from an EMBL/GenBank/DDBJ whole genome shotgun (WGS) entry which is preliminary data.</text>
</comment>
<keyword evidence="2" id="KW-1185">Reference proteome</keyword>
<dbReference type="PANTHER" id="PTHR33973:SF4">
    <property type="entry name" value="OS07G0153300 PROTEIN"/>
    <property type="match status" value="1"/>
</dbReference>
<evidence type="ECO:0000313" key="1">
    <source>
        <dbReference type="EMBL" id="GAN53118.1"/>
    </source>
</evidence>
<dbReference type="PANTHER" id="PTHR33973">
    <property type="entry name" value="OS07G0153300 PROTEIN"/>
    <property type="match status" value="1"/>
</dbReference>
<dbReference type="AlphaFoldDB" id="A0A0D6MIK8"/>
<dbReference type="EMBL" id="BALE01000005">
    <property type="protein sequence ID" value="GAN53118.1"/>
    <property type="molecule type" value="Genomic_DNA"/>
</dbReference>
<evidence type="ECO:0008006" key="3">
    <source>
        <dbReference type="Google" id="ProtNLM"/>
    </source>
</evidence>
<accession>A0A0D6MIK8</accession>
<dbReference type="InterPro" id="IPR010775">
    <property type="entry name" value="DUF1365"/>
</dbReference>
<organism evidence="1 2">
    <name type="scientific">Tanticharoenia sakaeratensis NBRC 103193</name>
    <dbReference type="NCBI Taxonomy" id="1231623"/>
    <lineage>
        <taxon>Bacteria</taxon>
        <taxon>Pseudomonadati</taxon>
        <taxon>Pseudomonadota</taxon>
        <taxon>Alphaproteobacteria</taxon>
        <taxon>Acetobacterales</taxon>
        <taxon>Acetobacteraceae</taxon>
        <taxon>Tanticharoenia</taxon>
    </lineage>
</organism>
<name>A0A0D6MIK8_9PROT</name>
<gene>
    <name evidence="1" type="ORF">Tasa_005_033</name>
</gene>
<dbReference type="STRING" id="1231623.Tasa_005_033"/>
<evidence type="ECO:0000313" key="2">
    <source>
        <dbReference type="Proteomes" id="UP000032679"/>
    </source>
</evidence>
<reference evidence="1 2" key="1">
    <citation type="submission" date="2012-10" db="EMBL/GenBank/DDBJ databases">
        <title>Genome sequencing of Tanticharoenia sakaeratensis NBRC 103193.</title>
        <authorList>
            <person name="Azuma Y."/>
            <person name="Hadano H."/>
            <person name="Hirakawa H."/>
            <person name="Matsushita K."/>
        </authorList>
    </citation>
    <scope>NUCLEOTIDE SEQUENCE [LARGE SCALE GENOMIC DNA]</scope>
    <source>
        <strain evidence="1 2">NBRC 103193</strain>
    </source>
</reference>
<protein>
    <recommendedName>
        <fullName evidence="3">DUF1365 domain-containing protein</fullName>
    </recommendedName>
</protein>
<dbReference type="Pfam" id="PF07103">
    <property type="entry name" value="DUF1365"/>
    <property type="match status" value="1"/>
</dbReference>